<protein>
    <submittedName>
        <fullName evidence="2">DUF559 domain-containing protein</fullName>
    </submittedName>
</protein>
<feature type="domain" description="DUF559" evidence="1">
    <location>
        <begin position="6"/>
        <end position="109"/>
    </location>
</feature>
<dbReference type="PANTHER" id="PTHR38590:SF1">
    <property type="entry name" value="BLL0828 PROTEIN"/>
    <property type="match status" value="1"/>
</dbReference>
<reference evidence="2" key="1">
    <citation type="submission" date="2022-05" db="EMBL/GenBank/DDBJ databases">
        <authorList>
            <person name="Pankratov T."/>
        </authorList>
    </citation>
    <scope>NUCLEOTIDE SEQUENCE</scope>
    <source>
        <strain evidence="2">BP6-180914</strain>
    </source>
</reference>
<sequence>MTLIRRRTKLSRSLRARSTDTEAKLWMILRGRHLSSMKWRRQVPLGPYIVDFLCFDRRLIVECDGSGHADNAYDQTRDAWIDKQGFKVLRFWNHEVWQNPTGVTDTILARAGLPF</sequence>
<dbReference type="CDD" id="cd01038">
    <property type="entry name" value="Endonuclease_DUF559"/>
    <property type="match status" value="1"/>
</dbReference>
<evidence type="ECO:0000259" key="1">
    <source>
        <dbReference type="Pfam" id="PF04480"/>
    </source>
</evidence>
<keyword evidence="3" id="KW-1185">Reference proteome</keyword>
<dbReference type="InterPro" id="IPR007569">
    <property type="entry name" value="DUF559"/>
</dbReference>
<dbReference type="Proteomes" id="UP001165667">
    <property type="component" value="Unassembled WGS sequence"/>
</dbReference>
<accession>A0AA41Z2P6</accession>
<dbReference type="EMBL" id="JAMOIM010000009">
    <property type="protein sequence ID" value="MCW6509413.1"/>
    <property type="molecule type" value="Genomic_DNA"/>
</dbReference>
<gene>
    <name evidence="2" type="ORF">M8523_15435</name>
</gene>
<organism evidence="2 3">
    <name type="scientific">Lichenifustis flavocetrariae</name>
    <dbReference type="NCBI Taxonomy" id="2949735"/>
    <lineage>
        <taxon>Bacteria</taxon>
        <taxon>Pseudomonadati</taxon>
        <taxon>Pseudomonadota</taxon>
        <taxon>Alphaproteobacteria</taxon>
        <taxon>Hyphomicrobiales</taxon>
        <taxon>Lichenihabitantaceae</taxon>
        <taxon>Lichenifustis</taxon>
    </lineage>
</organism>
<dbReference type="InterPro" id="IPR047216">
    <property type="entry name" value="Endonuclease_DUF559_bact"/>
</dbReference>
<evidence type="ECO:0000313" key="3">
    <source>
        <dbReference type="Proteomes" id="UP001165667"/>
    </source>
</evidence>
<dbReference type="InterPro" id="IPR011335">
    <property type="entry name" value="Restrct_endonuc-II-like"/>
</dbReference>
<dbReference type="Gene3D" id="3.40.960.10">
    <property type="entry name" value="VSR Endonuclease"/>
    <property type="match status" value="1"/>
</dbReference>
<proteinExistence type="predicted"/>
<dbReference type="AlphaFoldDB" id="A0AA41Z2P6"/>
<comment type="caution">
    <text evidence="2">The sequence shown here is derived from an EMBL/GenBank/DDBJ whole genome shotgun (WGS) entry which is preliminary data.</text>
</comment>
<dbReference type="SUPFAM" id="SSF52980">
    <property type="entry name" value="Restriction endonuclease-like"/>
    <property type="match status" value="1"/>
</dbReference>
<evidence type="ECO:0000313" key="2">
    <source>
        <dbReference type="EMBL" id="MCW6509413.1"/>
    </source>
</evidence>
<dbReference type="PANTHER" id="PTHR38590">
    <property type="entry name" value="BLL0828 PROTEIN"/>
    <property type="match status" value="1"/>
</dbReference>
<dbReference type="Pfam" id="PF04480">
    <property type="entry name" value="DUF559"/>
    <property type="match status" value="1"/>
</dbReference>
<name>A0AA41Z2P6_9HYPH</name>